<dbReference type="AlphaFoldDB" id="A0A1G9W0X0"/>
<gene>
    <name evidence="1" type="ORF">SAMN04488502_10788</name>
</gene>
<keyword evidence="2" id="KW-1185">Reference proteome</keyword>
<accession>A0A1G9W0X0</accession>
<sequence length="84" mass="10024">MDNTISCICESLEEINEFRSILEFERFLRYISDLIKQGDLFEIPVEKSYAGFPEKWYKCSNCGEIWRLVYPDFPFKGLWIKVAN</sequence>
<reference evidence="1 2" key="1">
    <citation type="submission" date="2016-10" db="EMBL/GenBank/DDBJ databases">
        <authorList>
            <person name="de Groot N.N."/>
        </authorList>
    </citation>
    <scope>NUCLEOTIDE SEQUENCE [LARGE SCALE GENOMIC DNA]</scope>
    <source>
        <strain evidence="1 2">DSM 1736</strain>
    </source>
</reference>
<dbReference type="Proteomes" id="UP000214880">
    <property type="component" value="Unassembled WGS sequence"/>
</dbReference>
<proteinExistence type="predicted"/>
<dbReference type="OrthoDB" id="2578197at2"/>
<evidence type="ECO:0000313" key="2">
    <source>
        <dbReference type="Proteomes" id="UP000214880"/>
    </source>
</evidence>
<protein>
    <submittedName>
        <fullName evidence="1">Uncharacterized protein</fullName>
    </submittedName>
</protein>
<name>A0A1G9W0X0_9FIRM</name>
<organism evidence="1 2">
    <name type="scientific">Dendrosporobacter quercicolus</name>
    <dbReference type="NCBI Taxonomy" id="146817"/>
    <lineage>
        <taxon>Bacteria</taxon>
        <taxon>Bacillati</taxon>
        <taxon>Bacillota</taxon>
        <taxon>Negativicutes</taxon>
        <taxon>Selenomonadales</taxon>
        <taxon>Sporomusaceae</taxon>
        <taxon>Dendrosporobacter</taxon>
    </lineage>
</organism>
<dbReference type="EMBL" id="FNHB01000007">
    <property type="protein sequence ID" value="SDM77983.1"/>
    <property type="molecule type" value="Genomic_DNA"/>
</dbReference>
<evidence type="ECO:0000313" key="1">
    <source>
        <dbReference type="EMBL" id="SDM77983.1"/>
    </source>
</evidence>
<dbReference type="RefSeq" id="WP_092074116.1">
    <property type="nucleotide sequence ID" value="NZ_FNHB01000007.1"/>
</dbReference>